<dbReference type="Proteomes" id="UP000276133">
    <property type="component" value="Unassembled WGS sequence"/>
</dbReference>
<proteinExistence type="predicted"/>
<sequence length="73" mass="8299">MSLTTSSLIGLGLLCSAFVYRFHHLELVAALGSYYLELFGPFHFHLQSSFSVFYQPFVGVPTFVIFKTKVVKY</sequence>
<dbReference type="AlphaFoldDB" id="A0A3M7SXT3"/>
<comment type="caution">
    <text evidence="1">The sequence shown here is derived from an EMBL/GenBank/DDBJ whole genome shotgun (WGS) entry which is preliminary data.</text>
</comment>
<protein>
    <submittedName>
        <fullName evidence="1">Uncharacterized protein</fullName>
    </submittedName>
</protein>
<dbReference type="EMBL" id="REGN01000619">
    <property type="protein sequence ID" value="RNA40631.1"/>
    <property type="molecule type" value="Genomic_DNA"/>
</dbReference>
<gene>
    <name evidence="1" type="ORF">BpHYR1_031826</name>
</gene>
<name>A0A3M7SXT3_BRAPC</name>
<reference evidence="1 2" key="1">
    <citation type="journal article" date="2018" name="Sci. Rep.">
        <title>Genomic signatures of local adaptation to the degree of environmental predictability in rotifers.</title>
        <authorList>
            <person name="Franch-Gras L."/>
            <person name="Hahn C."/>
            <person name="Garcia-Roger E.M."/>
            <person name="Carmona M.J."/>
            <person name="Serra M."/>
            <person name="Gomez A."/>
        </authorList>
    </citation>
    <scope>NUCLEOTIDE SEQUENCE [LARGE SCALE GENOMIC DNA]</scope>
    <source>
        <strain evidence="1">HYR1</strain>
    </source>
</reference>
<evidence type="ECO:0000313" key="2">
    <source>
        <dbReference type="Proteomes" id="UP000276133"/>
    </source>
</evidence>
<accession>A0A3M7SXT3</accession>
<evidence type="ECO:0000313" key="1">
    <source>
        <dbReference type="EMBL" id="RNA40631.1"/>
    </source>
</evidence>
<organism evidence="1 2">
    <name type="scientific">Brachionus plicatilis</name>
    <name type="common">Marine rotifer</name>
    <name type="synonym">Brachionus muelleri</name>
    <dbReference type="NCBI Taxonomy" id="10195"/>
    <lineage>
        <taxon>Eukaryota</taxon>
        <taxon>Metazoa</taxon>
        <taxon>Spiralia</taxon>
        <taxon>Gnathifera</taxon>
        <taxon>Rotifera</taxon>
        <taxon>Eurotatoria</taxon>
        <taxon>Monogononta</taxon>
        <taxon>Pseudotrocha</taxon>
        <taxon>Ploima</taxon>
        <taxon>Brachionidae</taxon>
        <taxon>Brachionus</taxon>
    </lineage>
</organism>
<keyword evidence="2" id="KW-1185">Reference proteome</keyword>